<dbReference type="AlphaFoldDB" id="A0A292YFS8"/>
<dbReference type="RefSeq" id="WP_096259348.1">
    <property type="nucleotide sequence ID" value="NZ_BDME01000002.1"/>
</dbReference>
<keyword evidence="1" id="KW-1133">Transmembrane helix</keyword>
<keyword evidence="3" id="KW-1185">Reference proteome</keyword>
<keyword evidence="1" id="KW-0812">Transmembrane</keyword>
<accession>A0A292YFS8</accession>
<dbReference type="OrthoDB" id="1425703at2"/>
<feature type="transmembrane region" description="Helical" evidence="1">
    <location>
        <begin position="34"/>
        <end position="61"/>
    </location>
</feature>
<gene>
    <name evidence="2" type="ORF">LNAT_P1152</name>
</gene>
<dbReference type="Proteomes" id="UP000217944">
    <property type="component" value="Unassembled WGS sequence"/>
</dbReference>
<evidence type="ECO:0000256" key="1">
    <source>
        <dbReference type="SAM" id="Phobius"/>
    </source>
</evidence>
<protein>
    <submittedName>
        <fullName evidence="2">Uncharacterized protein</fullName>
    </submittedName>
</protein>
<evidence type="ECO:0000313" key="2">
    <source>
        <dbReference type="EMBL" id="GAX87855.1"/>
    </source>
</evidence>
<dbReference type="EMBL" id="BDME01000002">
    <property type="protein sequence ID" value="GAX87855.1"/>
    <property type="molecule type" value="Genomic_DNA"/>
</dbReference>
<keyword evidence="1" id="KW-0472">Membrane</keyword>
<sequence length="230" mass="26128">MVFLFFKSSHELAKKYNINTLDRLIRNESLKAGVWGFITGFGGIVLLPVTLPLNIIAVLFIQLRMISAIAIIGKYDLNNEHVVILVKSCILGDTIKEILKKFTIKESEVIAKEVLEKLTIVMISKISSKMEFRLAEDVTKKITFSVSRFIPFISGIIGFIIDSLATFSVGYVAKEIFILKDIDENEKIRHKNKFIQLIIILSINAAVVIMAIIIYLFAKGKYFMIEFFIK</sequence>
<evidence type="ECO:0000313" key="3">
    <source>
        <dbReference type="Proteomes" id="UP000217944"/>
    </source>
</evidence>
<feature type="transmembrane region" description="Helical" evidence="1">
    <location>
        <begin position="149"/>
        <end position="173"/>
    </location>
</feature>
<reference evidence="2 3" key="1">
    <citation type="journal article" date="2017" name="Syst. Appl. Microbiol.">
        <title>Lebetimonas natsushimae sp. nov., a novel strictly anaerobic, moderately thermophilic chemoautotroph isolated from a deep-sea hydrothermal vent polychaete nest in the Mid-Okinawa Trough.</title>
        <authorList>
            <person name="Nagata R."/>
            <person name="Takaki Y."/>
            <person name="Tame A."/>
            <person name="Nunoura T."/>
            <person name="Muto H."/>
            <person name="Mino S."/>
            <person name="Sawayama S."/>
            <person name="Takai K."/>
            <person name="Nakagawa S."/>
        </authorList>
    </citation>
    <scope>NUCLEOTIDE SEQUENCE [LARGE SCALE GENOMIC DNA]</scope>
    <source>
        <strain evidence="2 3">HS1857</strain>
    </source>
</reference>
<proteinExistence type="predicted"/>
<name>A0A292YFS8_9BACT</name>
<feature type="transmembrane region" description="Helical" evidence="1">
    <location>
        <begin position="193"/>
        <end position="218"/>
    </location>
</feature>
<comment type="caution">
    <text evidence="2">The sequence shown here is derived from an EMBL/GenBank/DDBJ whole genome shotgun (WGS) entry which is preliminary data.</text>
</comment>
<organism evidence="2 3">
    <name type="scientific">Lebetimonas natsushimae</name>
    <dbReference type="NCBI Taxonomy" id="1936991"/>
    <lineage>
        <taxon>Bacteria</taxon>
        <taxon>Pseudomonadati</taxon>
        <taxon>Campylobacterota</taxon>
        <taxon>Epsilonproteobacteria</taxon>
        <taxon>Nautiliales</taxon>
        <taxon>Nautiliaceae</taxon>
        <taxon>Lebetimonas</taxon>
    </lineage>
</organism>